<accession>A0A7J6V0D2</accession>
<gene>
    <name evidence="1" type="ORF">FRX31_032688</name>
</gene>
<comment type="caution">
    <text evidence="1">The sequence shown here is derived from an EMBL/GenBank/DDBJ whole genome shotgun (WGS) entry which is preliminary data.</text>
</comment>
<proteinExistence type="predicted"/>
<evidence type="ECO:0000313" key="1">
    <source>
        <dbReference type="EMBL" id="KAF5177725.1"/>
    </source>
</evidence>
<dbReference type="Proteomes" id="UP000554482">
    <property type="component" value="Unassembled WGS sequence"/>
</dbReference>
<keyword evidence="2" id="KW-1185">Reference proteome</keyword>
<name>A0A7J6V0D2_THATH</name>
<dbReference type="EMBL" id="JABWDY010040996">
    <property type="protein sequence ID" value="KAF5177725.1"/>
    <property type="molecule type" value="Genomic_DNA"/>
</dbReference>
<evidence type="ECO:0000313" key="2">
    <source>
        <dbReference type="Proteomes" id="UP000554482"/>
    </source>
</evidence>
<organism evidence="1 2">
    <name type="scientific">Thalictrum thalictroides</name>
    <name type="common">Rue-anemone</name>
    <name type="synonym">Anemone thalictroides</name>
    <dbReference type="NCBI Taxonomy" id="46969"/>
    <lineage>
        <taxon>Eukaryota</taxon>
        <taxon>Viridiplantae</taxon>
        <taxon>Streptophyta</taxon>
        <taxon>Embryophyta</taxon>
        <taxon>Tracheophyta</taxon>
        <taxon>Spermatophyta</taxon>
        <taxon>Magnoliopsida</taxon>
        <taxon>Ranunculales</taxon>
        <taxon>Ranunculaceae</taxon>
        <taxon>Thalictroideae</taxon>
        <taxon>Thalictrum</taxon>
    </lineage>
</organism>
<protein>
    <submittedName>
        <fullName evidence="1">Uncharacterized protein</fullName>
    </submittedName>
</protein>
<reference evidence="1 2" key="1">
    <citation type="submission" date="2020-06" db="EMBL/GenBank/DDBJ databases">
        <title>Transcriptomic and genomic resources for Thalictrum thalictroides and T. hernandezii: Facilitating candidate gene discovery in an emerging model plant lineage.</title>
        <authorList>
            <person name="Arias T."/>
            <person name="Riano-Pachon D.M."/>
            <person name="Di Stilio V.S."/>
        </authorList>
    </citation>
    <scope>NUCLEOTIDE SEQUENCE [LARGE SCALE GENOMIC DNA]</scope>
    <source>
        <strain evidence="2">cv. WT478/WT964</strain>
        <tissue evidence="1">Leaves</tissue>
    </source>
</reference>
<sequence length="63" mass="6978">MAPTVDSNAKATPAGTLECSYYLKTVRLSAFDDHKVACKKQMVVAEKDKKKKENCSKNKATKK</sequence>
<dbReference type="AlphaFoldDB" id="A0A7J6V0D2"/>